<organism evidence="2 3">
    <name type="scientific">Candidatus Litorirhabdus singularis</name>
    <dbReference type="NCBI Taxonomy" id="2518993"/>
    <lineage>
        <taxon>Bacteria</taxon>
        <taxon>Pseudomonadati</taxon>
        <taxon>Pseudomonadota</taxon>
        <taxon>Gammaproteobacteria</taxon>
        <taxon>Cellvibrionales</taxon>
        <taxon>Halieaceae</taxon>
        <taxon>Candidatus Litorirhabdus</taxon>
    </lineage>
</organism>
<comment type="caution">
    <text evidence="2">The sequence shown here is derived from an EMBL/GenBank/DDBJ whole genome shotgun (WGS) entry which is preliminary data.</text>
</comment>
<gene>
    <name evidence="2" type="ORF">EYC98_05755</name>
</gene>
<reference evidence="2" key="1">
    <citation type="submission" date="2019-02" db="EMBL/GenBank/DDBJ databases">
        <authorList>
            <person name="Li S.-H."/>
        </authorList>
    </citation>
    <scope>NUCLEOTIDE SEQUENCE</scope>
    <source>
        <strain evidence="2">IMCC14734</strain>
    </source>
</reference>
<feature type="domain" description="Transcription factor zinc-finger" evidence="1">
    <location>
        <begin position="11"/>
        <end position="51"/>
    </location>
</feature>
<evidence type="ECO:0000313" key="2">
    <source>
        <dbReference type="EMBL" id="MCX2980375.1"/>
    </source>
</evidence>
<sequence>MEYNPDTHALQCPKCRHGMHEVTYGNLTVDRCTECQGLWFDSGEAEALKDRWMGEALDTGDREVGKKWNEIEDVECPRCGDCMEKASDPNQIHIWYEVCNKHGMFFDAGEFTDYKYETLLDKFRGLITGKRPG</sequence>
<proteinExistence type="predicted"/>
<dbReference type="Pfam" id="PF13453">
    <property type="entry name" value="Zn_ribbon_TFIIB"/>
    <property type="match status" value="1"/>
</dbReference>
<dbReference type="Proteomes" id="UP001143362">
    <property type="component" value="Unassembled WGS sequence"/>
</dbReference>
<evidence type="ECO:0000259" key="1">
    <source>
        <dbReference type="Pfam" id="PF13453"/>
    </source>
</evidence>
<accession>A0ABT3TEY4</accession>
<protein>
    <recommendedName>
        <fullName evidence="1">Transcription factor zinc-finger domain-containing protein</fullName>
    </recommendedName>
</protein>
<dbReference type="InterPro" id="IPR027392">
    <property type="entry name" value="TF_Znf"/>
</dbReference>
<keyword evidence="3" id="KW-1185">Reference proteome</keyword>
<name>A0ABT3TEY4_9GAMM</name>
<dbReference type="RefSeq" id="WP_279244351.1">
    <property type="nucleotide sequence ID" value="NZ_SHNN01000001.1"/>
</dbReference>
<evidence type="ECO:0000313" key="3">
    <source>
        <dbReference type="Proteomes" id="UP001143362"/>
    </source>
</evidence>
<dbReference type="EMBL" id="SHNN01000001">
    <property type="protein sequence ID" value="MCX2980375.1"/>
    <property type="molecule type" value="Genomic_DNA"/>
</dbReference>